<accession>G0EGY5</accession>
<dbReference type="CDD" id="cd09873">
    <property type="entry name" value="PIN_Pae0151-like"/>
    <property type="match status" value="1"/>
</dbReference>
<name>G0EGY5_PYRF1</name>
<sequence length="142" mass="15702">MKILLDASVYAPLVILAGSRLLRIADRLAILDLTVYEVCNAFWKEARKLHRISTDDAIVACKAAYKASKRITVIGLDDSIVEVAMRIAAEQNITFYDASYIAASIKLGLHLASEDKDILKAGPRYGLTPLRLQDVTLLLERS</sequence>
<evidence type="ECO:0000259" key="2">
    <source>
        <dbReference type="Pfam" id="PF01850"/>
    </source>
</evidence>
<dbReference type="SUPFAM" id="SSF88723">
    <property type="entry name" value="PIN domain-like"/>
    <property type="match status" value="1"/>
</dbReference>
<evidence type="ECO:0000256" key="1">
    <source>
        <dbReference type="ARBA" id="ARBA00022842"/>
    </source>
</evidence>
<dbReference type="OrthoDB" id="168412at2157"/>
<dbReference type="EMBL" id="CP002838">
    <property type="protein sequence ID" value="AEM38435.1"/>
    <property type="molecule type" value="Genomic_DNA"/>
</dbReference>
<dbReference type="PANTHER" id="PTHR35901:SF1">
    <property type="entry name" value="EXONUCLEASE VAPC9"/>
    <property type="match status" value="1"/>
</dbReference>
<dbReference type="AlphaFoldDB" id="G0EGY5"/>
<dbReference type="InParanoid" id="G0EGY5"/>
<dbReference type="GeneID" id="11139027"/>
<dbReference type="InterPro" id="IPR044153">
    <property type="entry name" value="PIN_Pae0151-like"/>
</dbReference>
<keyword evidence="4" id="KW-1185">Reference proteome</keyword>
<proteinExistence type="predicted"/>
<dbReference type="eggNOG" id="arCOG00729">
    <property type="taxonomic scope" value="Archaea"/>
</dbReference>
<evidence type="ECO:0000313" key="4">
    <source>
        <dbReference type="Proteomes" id="UP000001037"/>
    </source>
</evidence>
<dbReference type="Pfam" id="PF01850">
    <property type="entry name" value="PIN"/>
    <property type="match status" value="1"/>
</dbReference>
<dbReference type="InterPro" id="IPR029060">
    <property type="entry name" value="PIN-like_dom_sf"/>
</dbReference>
<evidence type="ECO:0000313" key="3">
    <source>
        <dbReference type="EMBL" id="AEM38435.1"/>
    </source>
</evidence>
<dbReference type="HOGENOM" id="CLU_121774_5_0_2"/>
<dbReference type="PANTHER" id="PTHR35901">
    <property type="entry name" value="RIBONUCLEASE VAPC3"/>
    <property type="match status" value="1"/>
</dbReference>
<organism evidence="3 4">
    <name type="scientific">Pyrolobus fumarii (strain DSM 11204 / 1A)</name>
    <dbReference type="NCBI Taxonomy" id="694429"/>
    <lineage>
        <taxon>Archaea</taxon>
        <taxon>Thermoproteota</taxon>
        <taxon>Thermoprotei</taxon>
        <taxon>Desulfurococcales</taxon>
        <taxon>Pyrodictiaceae</taxon>
        <taxon>Pyrolobus</taxon>
    </lineage>
</organism>
<dbReference type="Gene3D" id="3.40.50.1010">
    <property type="entry name" value="5'-nuclease"/>
    <property type="match status" value="1"/>
</dbReference>
<dbReference type="KEGG" id="pfm:Pyrfu_0565"/>
<keyword evidence="1" id="KW-0460">Magnesium</keyword>
<protein>
    <recommendedName>
        <fullName evidence="2">PIN domain-containing protein</fullName>
    </recommendedName>
</protein>
<dbReference type="InterPro" id="IPR051619">
    <property type="entry name" value="TypeII_TA_RNase_PINc/VapC"/>
</dbReference>
<gene>
    <name evidence="3" type="ordered locus">Pyrfu_0565</name>
</gene>
<feature type="domain" description="PIN" evidence="2">
    <location>
        <begin position="21"/>
        <end position="120"/>
    </location>
</feature>
<dbReference type="InterPro" id="IPR002716">
    <property type="entry name" value="PIN_dom"/>
</dbReference>
<dbReference type="Proteomes" id="UP000001037">
    <property type="component" value="Chromosome"/>
</dbReference>
<reference evidence="3 4" key="1">
    <citation type="journal article" date="2011" name="Stand. Genomic Sci.">
        <title>Complete genome sequence of the hyperthermophilic chemolithoautotroph Pyrolobus fumarii type strain (1A).</title>
        <authorList>
            <person name="Anderson I."/>
            <person name="Goker M."/>
            <person name="Nolan M."/>
            <person name="Lucas S."/>
            <person name="Hammon N."/>
            <person name="Deshpande S."/>
            <person name="Cheng J.F."/>
            <person name="Tapia R."/>
            <person name="Han C."/>
            <person name="Goodwin L."/>
            <person name="Pitluck S."/>
            <person name="Huntemann M."/>
            <person name="Liolios K."/>
            <person name="Ivanova N."/>
            <person name="Pagani I."/>
            <person name="Mavromatis K."/>
            <person name="Ovchinikova G."/>
            <person name="Pati A."/>
            <person name="Chen A."/>
            <person name="Palaniappan K."/>
            <person name="Land M."/>
            <person name="Hauser L."/>
            <person name="Brambilla E.M."/>
            <person name="Huber H."/>
            <person name="Yasawong M."/>
            <person name="Rohde M."/>
            <person name="Spring S."/>
            <person name="Abt B."/>
            <person name="Sikorski J."/>
            <person name="Wirth R."/>
            <person name="Detter J.C."/>
            <person name="Woyke T."/>
            <person name="Bristow J."/>
            <person name="Eisen J.A."/>
            <person name="Markowitz V."/>
            <person name="Hugenholtz P."/>
            <person name="Kyrpides N.C."/>
            <person name="Klenk H.P."/>
            <person name="Lapidus A."/>
        </authorList>
    </citation>
    <scope>NUCLEOTIDE SEQUENCE [LARGE SCALE GENOMIC DNA]</scope>
    <source>
        <strain evidence="4">DSM 11204 / 1A</strain>
    </source>
</reference>
<dbReference type="RefSeq" id="WP_014026112.1">
    <property type="nucleotide sequence ID" value="NC_015931.1"/>
</dbReference>